<dbReference type="AlphaFoldDB" id="A0A445KMM3"/>
<dbReference type="InterPro" id="IPR044844">
    <property type="entry name" value="Trans_IPPS_euk-type"/>
</dbReference>
<accession>A0A445KMM3</accession>
<gene>
    <name evidence="1" type="ORF">D0Y65_011999</name>
</gene>
<organism evidence="1 2">
    <name type="scientific">Glycine soja</name>
    <name type="common">Wild soybean</name>
    <dbReference type="NCBI Taxonomy" id="3848"/>
    <lineage>
        <taxon>Eukaryota</taxon>
        <taxon>Viridiplantae</taxon>
        <taxon>Streptophyta</taxon>
        <taxon>Embryophyta</taxon>
        <taxon>Tracheophyta</taxon>
        <taxon>Spermatophyta</taxon>
        <taxon>Magnoliopsida</taxon>
        <taxon>eudicotyledons</taxon>
        <taxon>Gunneridae</taxon>
        <taxon>Pentapetalae</taxon>
        <taxon>rosids</taxon>
        <taxon>fabids</taxon>
        <taxon>Fabales</taxon>
        <taxon>Fabaceae</taxon>
        <taxon>Papilionoideae</taxon>
        <taxon>50 kb inversion clade</taxon>
        <taxon>NPAAA clade</taxon>
        <taxon>indigoferoid/millettioid clade</taxon>
        <taxon>Phaseoleae</taxon>
        <taxon>Glycine</taxon>
        <taxon>Glycine subgen. Soja</taxon>
    </lineage>
</organism>
<dbReference type="InterPro" id="IPR008949">
    <property type="entry name" value="Isoprenoid_synthase_dom_sf"/>
</dbReference>
<keyword evidence="2" id="KW-1185">Reference proteome</keyword>
<dbReference type="EMBL" id="QZWG01000005">
    <property type="protein sequence ID" value="RZC12015.1"/>
    <property type="molecule type" value="Genomic_DNA"/>
</dbReference>
<dbReference type="PANTHER" id="PTHR11626">
    <property type="entry name" value="FARNESYL-DIPHOSPHATE FARNESYLTRANSFERASE"/>
    <property type="match status" value="1"/>
</dbReference>
<dbReference type="GO" id="GO:0005789">
    <property type="term" value="C:endoplasmic reticulum membrane"/>
    <property type="evidence" value="ECO:0007669"/>
    <property type="project" value="TreeGrafter"/>
</dbReference>
<dbReference type="GO" id="GO:0051996">
    <property type="term" value="F:squalene synthase [NAD(P)H] activity"/>
    <property type="evidence" value="ECO:0007669"/>
    <property type="project" value="InterPro"/>
</dbReference>
<proteinExistence type="predicted"/>
<dbReference type="Proteomes" id="UP000289340">
    <property type="component" value="Chromosome 5"/>
</dbReference>
<sequence length="80" mass="9397">MLHKVSRSFTLVIHQLGTELRNAASTSHFSFYLHRSAEDDTSIETDVKVPILIAFHCHIYDRDWHFSCECVILFCFSFFK</sequence>
<evidence type="ECO:0000313" key="1">
    <source>
        <dbReference type="EMBL" id="RZC12015.1"/>
    </source>
</evidence>
<protein>
    <submittedName>
        <fullName evidence="1">Squalene synthase 1</fullName>
    </submittedName>
</protein>
<dbReference type="Gene3D" id="1.10.600.10">
    <property type="entry name" value="Farnesyl Diphosphate Synthase"/>
    <property type="match status" value="1"/>
</dbReference>
<dbReference type="SUPFAM" id="SSF48576">
    <property type="entry name" value="Terpenoid synthases"/>
    <property type="match status" value="1"/>
</dbReference>
<name>A0A445KMM3_GLYSO</name>
<comment type="caution">
    <text evidence="1">The sequence shown here is derived from an EMBL/GenBank/DDBJ whole genome shotgun (WGS) entry which is preliminary data.</text>
</comment>
<dbReference type="PANTHER" id="PTHR11626:SF2">
    <property type="entry name" value="SQUALENE SYNTHASE"/>
    <property type="match status" value="1"/>
</dbReference>
<evidence type="ECO:0000313" key="2">
    <source>
        <dbReference type="Proteomes" id="UP000289340"/>
    </source>
</evidence>
<dbReference type="SMR" id="A0A445KMM3"/>
<reference evidence="1 2" key="1">
    <citation type="submission" date="2018-09" db="EMBL/GenBank/DDBJ databases">
        <title>A high-quality reference genome of wild soybean provides a powerful tool to mine soybean genomes.</title>
        <authorList>
            <person name="Xie M."/>
            <person name="Chung C.Y.L."/>
            <person name="Li M.-W."/>
            <person name="Wong F.-L."/>
            <person name="Chan T.-F."/>
            <person name="Lam H.-M."/>
        </authorList>
    </citation>
    <scope>NUCLEOTIDE SEQUENCE [LARGE SCALE GENOMIC DNA]</scope>
    <source>
        <strain evidence="2">cv. W05</strain>
        <tissue evidence="1">Hypocotyl of etiolated seedlings</tissue>
    </source>
</reference>
<dbReference type="GO" id="GO:0045338">
    <property type="term" value="P:farnesyl diphosphate metabolic process"/>
    <property type="evidence" value="ECO:0007669"/>
    <property type="project" value="InterPro"/>
</dbReference>